<evidence type="ECO:0000259" key="19">
    <source>
        <dbReference type="Pfam" id="PF02875"/>
    </source>
</evidence>
<name>A0A4P7ICQ0_9ACTN</name>
<dbReference type="Proteomes" id="UP000294853">
    <property type="component" value="Chromosome"/>
</dbReference>
<dbReference type="OrthoDB" id="9809356at2"/>
<evidence type="ECO:0000256" key="9">
    <source>
        <dbReference type="ARBA" id="ARBA00022598"/>
    </source>
</evidence>
<evidence type="ECO:0000256" key="7">
    <source>
        <dbReference type="ARBA" id="ARBA00013025"/>
    </source>
</evidence>
<evidence type="ECO:0000259" key="20">
    <source>
        <dbReference type="Pfam" id="PF08245"/>
    </source>
</evidence>
<dbReference type="InterPro" id="IPR036615">
    <property type="entry name" value="Mur_ligase_C_dom_sf"/>
</dbReference>
<protein>
    <recommendedName>
        <fullName evidence="8">Dihydrofolate synthase/folylpolyglutamate synthase</fullName>
        <ecNumber evidence="6">6.3.2.12</ecNumber>
        <ecNumber evidence="7">6.3.2.17</ecNumber>
    </recommendedName>
    <alternativeName>
        <fullName evidence="15">Tetrahydrofolylpolyglutamate synthase</fullName>
    </alternativeName>
</protein>
<comment type="pathway">
    <text evidence="3">Cofactor biosynthesis; tetrahydrofolylpolyglutamate biosynthesis.</text>
</comment>
<evidence type="ECO:0000256" key="4">
    <source>
        <dbReference type="ARBA" id="ARBA00008276"/>
    </source>
</evidence>
<keyword evidence="13" id="KW-0460">Magnesium</keyword>
<accession>A0A4P7ICQ0</accession>
<dbReference type="InterPro" id="IPR036565">
    <property type="entry name" value="Mur-like_cat_sf"/>
</dbReference>
<dbReference type="GO" id="GO:0046656">
    <property type="term" value="P:folic acid biosynthetic process"/>
    <property type="evidence" value="ECO:0007669"/>
    <property type="project" value="UniProtKB-KW"/>
</dbReference>
<keyword evidence="22" id="KW-1185">Reference proteome</keyword>
<dbReference type="Pfam" id="PF08245">
    <property type="entry name" value="Mur_ligase_M"/>
    <property type="match status" value="1"/>
</dbReference>
<dbReference type="SUPFAM" id="SSF53244">
    <property type="entry name" value="MurD-like peptide ligases, peptide-binding domain"/>
    <property type="match status" value="1"/>
</dbReference>
<evidence type="ECO:0000256" key="18">
    <source>
        <dbReference type="SAM" id="MobiDB-lite"/>
    </source>
</evidence>
<dbReference type="EC" id="6.3.2.12" evidence="6"/>
<dbReference type="Gene3D" id="3.90.190.20">
    <property type="entry name" value="Mur ligase, C-terminal domain"/>
    <property type="match status" value="1"/>
</dbReference>
<dbReference type="GO" id="GO:0008841">
    <property type="term" value="F:dihydrofolate synthase activity"/>
    <property type="evidence" value="ECO:0007669"/>
    <property type="project" value="UniProtKB-EC"/>
</dbReference>
<feature type="domain" description="Mur ligase central" evidence="20">
    <location>
        <begin position="107"/>
        <end position="333"/>
    </location>
</feature>
<comment type="similarity">
    <text evidence="4">Belongs to the folylpolyglutamate synthase family.</text>
</comment>
<evidence type="ECO:0000256" key="1">
    <source>
        <dbReference type="ARBA" id="ARBA00001946"/>
    </source>
</evidence>
<dbReference type="GO" id="GO:0005737">
    <property type="term" value="C:cytoplasm"/>
    <property type="evidence" value="ECO:0007669"/>
    <property type="project" value="TreeGrafter"/>
</dbReference>
<comment type="pathway">
    <text evidence="2">Cofactor biosynthesis; tetrahydrofolate biosynthesis; 7,8-dihydrofolate from 2-amino-4-hydroxy-6-hydroxymethyl-7,8-dihydropteridine diphosphate and 4-aminobenzoate: step 2/2.</text>
</comment>
<comment type="subunit">
    <text evidence="5">Monomer.</text>
</comment>
<dbReference type="InterPro" id="IPR013221">
    <property type="entry name" value="Mur_ligase_cen"/>
</dbReference>
<dbReference type="GO" id="GO:0004326">
    <property type="term" value="F:tetrahydrofolylpolyglutamate synthase activity"/>
    <property type="evidence" value="ECO:0007669"/>
    <property type="project" value="UniProtKB-EC"/>
</dbReference>
<dbReference type="PANTHER" id="PTHR11136">
    <property type="entry name" value="FOLYLPOLYGLUTAMATE SYNTHASE-RELATED"/>
    <property type="match status" value="1"/>
</dbReference>
<dbReference type="PANTHER" id="PTHR11136:SF0">
    <property type="entry name" value="DIHYDROFOLATE SYNTHETASE-RELATED"/>
    <property type="match status" value="1"/>
</dbReference>
<evidence type="ECO:0000256" key="5">
    <source>
        <dbReference type="ARBA" id="ARBA00011245"/>
    </source>
</evidence>
<evidence type="ECO:0000256" key="11">
    <source>
        <dbReference type="ARBA" id="ARBA00022741"/>
    </source>
</evidence>
<dbReference type="Pfam" id="PF02875">
    <property type="entry name" value="Mur_ligase_C"/>
    <property type="match status" value="1"/>
</dbReference>
<comment type="cofactor">
    <cofactor evidence="1">
        <name>Mg(2+)</name>
        <dbReference type="ChEBI" id="CHEBI:18420"/>
    </cofactor>
</comment>
<proteinExistence type="inferred from homology"/>
<evidence type="ECO:0000256" key="13">
    <source>
        <dbReference type="ARBA" id="ARBA00022842"/>
    </source>
</evidence>
<comment type="catalytic activity">
    <reaction evidence="16">
        <text>(6S)-5,6,7,8-tetrahydrofolyl-(gamma-L-Glu)(n) + L-glutamate + ATP = (6S)-5,6,7,8-tetrahydrofolyl-(gamma-L-Glu)(n+1) + ADP + phosphate + H(+)</text>
        <dbReference type="Rhea" id="RHEA:10580"/>
        <dbReference type="Rhea" id="RHEA-COMP:14738"/>
        <dbReference type="Rhea" id="RHEA-COMP:14740"/>
        <dbReference type="ChEBI" id="CHEBI:15378"/>
        <dbReference type="ChEBI" id="CHEBI:29985"/>
        <dbReference type="ChEBI" id="CHEBI:30616"/>
        <dbReference type="ChEBI" id="CHEBI:43474"/>
        <dbReference type="ChEBI" id="CHEBI:141005"/>
        <dbReference type="ChEBI" id="CHEBI:456216"/>
        <dbReference type="EC" id="6.3.2.17"/>
    </reaction>
</comment>
<evidence type="ECO:0000256" key="2">
    <source>
        <dbReference type="ARBA" id="ARBA00004799"/>
    </source>
</evidence>
<dbReference type="InterPro" id="IPR004101">
    <property type="entry name" value="Mur_ligase_C"/>
</dbReference>
<evidence type="ECO:0000256" key="8">
    <source>
        <dbReference type="ARBA" id="ARBA00019357"/>
    </source>
</evidence>
<dbReference type="FunFam" id="3.40.1190.10:FF:000004">
    <property type="entry name" value="Dihydrofolate synthase/folylpolyglutamate synthase"/>
    <property type="match status" value="1"/>
</dbReference>
<dbReference type="NCBIfam" id="TIGR01499">
    <property type="entry name" value="folC"/>
    <property type="match status" value="1"/>
</dbReference>
<keyword evidence="11" id="KW-0547">Nucleotide-binding</keyword>
<keyword evidence="12" id="KW-0067">ATP-binding</keyword>
<evidence type="ECO:0000313" key="22">
    <source>
        <dbReference type="Proteomes" id="UP000294853"/>
    </source>
</evidence>
<dbReference type="EMBL" id="CP038436">
    <property type="protein sequence ID" value="QBX54313.1"/>
    <property type="molecule type" value="Genomic_DNA"/>
</dbReference>
<sequence length="503" mass="53418">MRGSGCASSPTGTTRRRTRSTRRWATARSPTWSRMSYARRSPRLGREMTAPDEDGPQARPAETFAEVEDALLSRWPETRLEPSLERIQAFTELLGEPQRNFRVIHLTGTNGKTSTSRMIETLLRALDLRTGRFTSPHLERMSERIVIDGEPLDDEAFVRAFNEVAAYTHLVDAEQDHPLSFFETIVGMAYAAFADAPVDVAVVEVGMGGGWDATNVADADVAVVLPVSMDHAQYLGDDAATIAREKAGVIKPGSVAVLAQQSAEVAPVLLDRVVEVGATAAREGMEFGVLSRSPAVGGQVVSLKGLRATYDEVFLPLYGAHQAQNAAVALAAVESFTGGEPLDDALVRAAFAEVTSPGRLEIIRRSPTILLDAAHNPHGAEALGEALEDSFSFAPLIGVLGVMADKDHEGLLAALEPHLSHVVCTQNSTDRSLSAAALGATAVEVFGEDRVAIVPDLAEAIDRAATLAEAGELIEASIGAGAVLVTGSVVTVGEARAMLKGRR</sequence>
<keyword evidence="10" id="KW-0479">Metal-binding</keyword>
<dbReference type="EC" id="6.3.2.17" evidence="7"/>
<dbReference type="Gene3D" id="3.40.1190.10">
    <property type="entry name" value="Mur-like, catalytic domain"/>
    <property type="match status" value="1"/>
</dbReference>
<dbReference type="AlphaFoldDB" id="A0A4P7ICQ0"/>
<dbReference type="SUPFAM" id="SSF53623">
    <property type="entry name" value="MurD-like peptide ligases, catalytic domain"/>
    <property type="match status" value="1"/>
</dbReference>
<gene>
    <name evidence="21" type="ORF">EXE58_01715</name>
</gene>
<organism evidence="21 22">
    <name type="scientific">Nocardioides seonyuensis</name>
    <dbReference type="NCBI Taxonomy" id="2518371"/>
    <lineage>
        <taxon>Bacteria</taxon>
        <taxon>Bacillati</taxon>
        <taxon>Actinomycetota</taxon>
        <taxon>Actinomycetes</taxon>
        <taxon>Propionibacteriales</taxon>
        <taxon>Nocardioidaceae</taxon>
        <taxon>Nocardioides</taxon>
    </lineage>
</organism>
<dbReference type="GO" id="GO:0046872">
    <property type="term" value="F:metal ion binding"/>
    <property type="evidence" value="ECO:0007669"/>
    <property type="project" value="UniProtKB-KW"/>
</dbReference>
<evidence type="ECO:0000256" key="12">
    <source>
        <dbReference type="ARBA" id="ARBA00022840"/>
    </source>
</evidence>
<keyword evidence="14" id="KW-0289">Folate biosynthesis</keyword>
<evidence type="ECO:0000313" key="21">
    <source>
        <dbReference type="EMBL" id="QBX54313.1"/>
    </source>
</evidence>
<reference evidence="21 22" key="1">
    <citation type="submission" date="2019-03" db="EMBL/GenBank/DDBJ databases">
        <title>Three New Species of Nocardioides, Nocardioides euryhalodurans sp. nov., Nocardioides seonyuensis sp. nov. and Nocardioides eburneoflavus sp. nov. Iolated from Soil.</title>
        <authorList>
            <person name="Roh S.G."/>
            <person name="Lee C."/>
            <person name="Kim M.-K."/>
            <person name="Kim S.B."/>
        </authorList>
    </citation>
    <scope>NUCLEOTIDE SEQUENCE [LARGE SCALE GENOMIC DNA]</scope>
    <source>
        <strain evidence="21 22">MMS17-SY207-3</strain>
    </source>
</reference>
<dbReference type="KEGG" id="nsn:EXE58_01715"/>
<comment type="catalytic activity">
    <reaction evidence="17">
        <text>7,8-dihydropteroate + L-glutamate + ATP = 7,8-dihydrofolate + ADP + phosphate + H(+)</text>
        <dbReference type="Rhea" id="RHEA:23584"/>
        <dbReference type="ChEBI" id="CHEBI:15378"/>
        <dbReference type="ChEBI" id="CHEBI:17839"/>
        <dbReference type="ChEBI" id="CHEBI:29985"/>
        <dbReference type="ChEBI" id="CHEBI:30616"/>
        <dbReference type="ChEBI" id="CHEBI:43474"/>
        <dbReference type="ChEBI" id="CHEBI:57451"/>
        <dbReference type="ChEBI" id="CHEBI:456216"/>
        <dbReference type="EC" id="6.3.2.12"/>
    </reaction>
</comment>
<feature type="domain" description="Mur ligase C-terminal" evidence="19">
    <location>
        <begin position="358"/>
        <end position="474"/>
    </location>
</feature>
<evidence type="ECO:0000256" key="3">
    <source>
        <dbReference type="ARBA" id="ARBA00005150"/>
    </source>
</evidence>
<keyword evidence="9" id="KW-0436">Ligase</keyword>
<evidence type="ECO:0000256" key="14">
    <source>
        <dbReference type="ARBA" id="ARBA00022909"/>
    </source>
</evidence>
<feature type="region of interest" description="Disordered" evidence="18">
    <location>
        <begin position="1"/>
        <end position="59"/>
    </location>
</feature>
<evidence type="ECO:0000256" key="16">
    <source>
        <dbReference type="ARBA" id="ARBA00047493"/>
    </source>
</evidence>
<evidence type="ECO:0000256" key="10">
    <source>
        <dbReference type="ARBA" id="ARBA00022723"/>
    </source>
</evidence>
<evidence type="ECO:0000256" key="15">
    <source>
        <dbReference type="ARBA" id="ARBA00030592"/>
    </source>
</evidence>
<evidence type="ECO:0000256" key="6">
    <source>
        <dbReference type="ARBA" id="ARBA00013023"/>
    </source>
</evidence>
<feature type="compositionally biased region" description="Low complexity" evidence="18">
    <location>
        <begin position="23"/>
        <end position="32"/>
    </location>
</feature>
<evidence type="ECO:0000256" key="17">
    <source>
        <dbReference type="ARBA" id="ARBA00049161"/>
    </source>
</evidence>
<dbReference type="InterPro" id="IPR001645">
    <property type="entry name" value="Folylpolyglutamate_synth"/>
</dbReference>
<dbReference type="GO" id="GO:0005524">
    <property type="term" value="F:ATP binding"/>
    <property type="evidence" value="ECO:0007669"/>
    <property type="project" value="UniProtKB-KW"/>
</dbReference>